<feature type="coiled-coil region" evidence="1">
    <location>
        <begin position="32"/>
        <end position="70"/>
    </location>
</feature>
<evidence type="ECO:0008006" key="5">
    <source>
        <dbReference type="Google" id="ProtNLM"/>
    </source>
</evidence>
<evidence type="ECO:0000313" key="4">
    <source>
        <dbReference type="Proteomes" id="UP001629244"/>
    </source>
</evidence>
<comment type="caution">
    <text evidence="3">The sequence shown here is derived from an EMBL/GenBank/DDBJ whole genome shotgun (WGS) entry which is preliminary data.</text>
</comment>
<proteinExistence type="predicted"/>
<feature type="signal peptide" evidence="2">
    <location>
        <begin position="1"/>
        <end position="23"/>
    </location>
</feature>
<reference evidence="3 4" key="1">
    <citation type="submission" date="2024-06" db="EMBL/GenBank/DDBJ databases">
        <authorList>
            <person name="Kaempfer P."/>
            <person name="Viver T."/>
        </authorList>
    </citation>
    <scope>NUCLEOTIDE SEQUENCE [LARGE SCALE GENOMIC DNA]</scope>
    <source>
        <strain evidence="3 4">ST-64</strain>
    </source>
</reference>
<dbReference type="Proteomes" id="UP001629244">
    <property type="component" value="Unassembled WGS sequence"/>
</dbReference>
<protein>
    <recommendedName>
        <fullName evidence="5">Porin</fullName>
    </recommendedName>
</protein>
<name>A0ABW8YM58_9SPHN</name>
<dbReference type="EMBL" id="JBELQC010000001">
    <property type="protein sequence ID" value="MFL9840532.1"/>
    <property type="molecule type" value="Genomic_DNA"/>
</dbReference>
<evidence type="ECO:0000256" key="2">
    <source>
        <dbReference type="SAM" id="SignalP"/>
    </source>
</evidence>
<evidence type="ECO:0000313" key="3">
    <source>
        <dbReference type="EMBL" id="MFL9840532.1"/>
    </source>
</evidence>
<keyword evidence="4" id="KW-1185">Reference proteome</keyword>
<accession>A0ABW8YM58</accession>
<gene>
    <name evidence="3" type="ORF">ABS767_06110</name>
</gene>
<keyword evidence="1" id="KW-0175">Coiled coil</keyword>
<feature type="chain" id="PRO_5046717146" description="Porin" evidence="2">
    <location>
        <begin position="24"/>
        <end position="525"/>
    </location>
</feature>
<sequence length="525" mass="57323">MPKSVHVLALSGVLVCAALPARAGQETAVPSAEDAESRLRSLIREAELARAEALAALKRADAALAAAQRALESRPAPPGMPVQTAAAPVARHRCDDALGNPSTADWVIRPVKREMDSAGERVSGLNEYTGECLGLTKAKQYKNTTDLGLQLTGNKGDGVLDVTLARTIRRFGLAEQGATPDQDTFRSSYWKFTLGGFGAAGSSGDASLFNLTDFEFDSGVGFQLGVEWGRSATKTRAELGKTLYDGIAKARRECVAFYGIHDPMLNQADKPDAQVREVVRNPDPIAKCEGAALVDWMKDASRSSDYWAETVAPFWGYKQDAETFGGMVFRYGFTDFTYLPIKDPATGTVVVSSIPDKVELHAEPYSLKAYAGFVDPIEWRWLKGGKWGLTGSLTWRREYSFVKATQDQEVCYPRTPGATFDLCDKVNIAAPYELEGLVLGGSLNFQLPRMWYLPPFAASIRPSYALDTNRWGIEAPFFLLTDAEGKLNSGLKFVCRFKGRTPQGLELEEECGISAFIGTKFDLTK</sequence>
<keyword evidence="2" id="KW-0732">Signal</keyword>
<organism evidence="3 4">
    <name type="scientific">Sphingomonas plantiphila</name>
    <dbReference type="NCBI Taxonomy" id="3163295"/>
    <lineage>
        <taxon>Bacteria</taxon>
        <taxon>Pseudomonadati</taxon>
        <taxon>Pseudomonadota</taxon>
        <taxon>Alphaproteobacteria</taxon>
        <taxon>Sphingomonadales</taxon>
        <taxon>Sphingomonadaceae</taxon>
        <taxon>Sphingomonas</taxon>
    </lineage>
</organism>
<evidence type="ECO:0000256" key="1">
    <source>
        <dbReference type="SAM" id="Coils"/>
    </source>
</evidence>